<sequence>MDIFYYDRPDINRSRKSLYFTNPQLTKDQQINWRNEHIIYSDGLFGDWQDCKELNSSTLICSFQALPKFEKTKCTEMSVDQYPLKDWHLRFFEIKVIDGKNFKYVISEPKSNNNFRLANWKAEQKINPDLWIYC</sequence>
<reference evidence="1 2" key="1">
    <citation type="submission" date="2019-03" db="EMBL/GenBank/DDBJ databases">
        <title>Alkanindiges illinoisensis: a potential pathogenic isolated from ascites of a gastric cancer patient with abdominal metastasis.</title>
        <authorList>
            <person name="Hu X."/>
            <person name="Yang B."/>
            <person name="Yan X."/>
            <person name="Lin L."/>
            <person name="Zhao H."/>
            <person name="Zhou F."/>
            <person name="Su B."/>
            <person name="Chen J."/>
            <person name="Rui Y."/>
            <person name="Wang Q."/>
            <person name="Zheng L."/>
        </authorList>
    </citation>
    <scope>NUCLEOTIDE SEQUENCE [LARGE SCALE GENOMIC DNA]</scope>
    <source>
        <strain evidence="1 2">NFYY 23406</strain>
    </source>
</reference>
<accession>A0A4Y7XDE3</accession>
<dbReference type="AlphaFoldDB" id="A0A4Y7XDE3"/>
<protein>
    <submittedName>
        <fullName evidence="1">Uncharacterized protein</fullName>
    </submittedName>
</protein>
<evidence type="ECO:0000313" key="1">
    <source>
        <dbReference type="EMBL" id="TEU28634.1"/>
    </source>
</evidence>
<dbReference type="EMBL" id="SNTY01000015">
    <property type="protein sequence ID" value="TEU28634.1"/>
    <property type="molecule type" value="Genomic_DNA"/>
</dbReference>
<keyword evidence="2" id="KW-1185">Reference proteome</keyword>
<name>A0A4Y7XDE3_9GAMM</name>
<comment type="caution">
    <text evidence="1">The sequence shown here is derived from an EMBL/GenBank/DDBJ whole genome shotgun (WGS) entry which is preliminary data.</text>
</comment>
<gene>
    <name evidence="1" type="ORF">E2B99_05145</name>
</gene>
<dbReference type="Proteomes" id="UP000297834">
    <property type="component" value="Unassembled WGS sequence"/>
</dbReference>
<dbReference type="RefSeq" id="WP_134243894.1">
    <property type="nucleotide sequence ID" value="NZ_SNTY01000015.1"/>
</dbReference>
<evidence type="ECO:0000313" key="2">
    <source>
        <dbReference type="Proteomes" id="UP000297834"/>
    </source>
</evidence>
<organism evidence="1 2">
    <name type="scientific">Alkanindiges illinoisensis</name>
    <dbReference type="NCBI Taxonomy" id="197183"/>
    <lineage>
        <taxon>Bacteria</taxon>
        <taxon>Pseudomonadati</taxon>
        <taxon>Pseudomonadota</taxon>
        <taxon>Gammaproteobacteria</taxon>
        <taxon>Moraxellales</taxon>
        <taxon>Moraxellaceae</taxon>
        <taxon>Alkanindiges</taxon>
    </lineage>
</organism>
<proteinExistence type="predicted"/>